<feature type="non-terminal residue" evidence="3">
    <location>
        <position position="1"/>
    </location>
</feature>
<dbReference type="VEuPathDB" id="VectorBase:LDEU014282"/>
<reference evidence="3 4" key="1">
    <citation type="journal article" date="2018" name="Gigascience">
        <title>Genomes of trombidid mites reveal novel predicted allergens and laterally-transferred genes associated with secondary metabolism.</title>
        <authorList>
            <person name="Dong X."/>
            <person name="Chaisiri K."/>
            <person name="Xia D."/>
            <person name="Armstrong S.D."/>
            <person name="Fang Y."/>
            <person name="Donnelly M.J."/>
            <person name="Kadowaki T."/>
            <person name="McGarry J.W."/>
            <person name="Darby A.C."/>
            <person name="Makepeace B.L."/>
        </authorList>
    </citation>
    <scope>NUCLEOTIDE SEQUENCE [LARGE SCALE GENOMIC DNA]</scope>
    <source>
        <strain evidence="3">UoL-UT</strain>
    </source>
</reference>
<sequence>SFEKLGVDLNKSFSGIHSIIEIDRAFYSSIVKNNVVGTEASSVNVISGVPLSAPIYDTPPINFIVDHAFVFEIHDREIGVDIHIGLVNKLP</sequence>
<dbReference type="EMBL" id="NCKV01054594">
    <property type="protein sequence ID" value="RWS03570.1"/>
    <property type="molecule type" value="Genomic_DNA"/>
</dbReference>
<keyword evidence="4" id="KW-1185">Reference proteome</keyword>
<evidence type="ECO:0000313" key="3">
    <source>
        <dbReference type="EMBL" id="RWS03570.1"/>
    </source>
</evidence>
<dbReference type="Proteomes" id="UP000288716">
    <property type="component" value="Unassembled WGS sequence"/>
</dbReference>
<dbReference type="AlphaFoldDB" id="A0A443QKK4"/>
<keyword evidence="2" id="KW-0722">Serine protease inhibitor</keyword>
<evidence type="ECO:0008006" key="5">
    <source>
        <dbReference type="Google" id="ProtNLM"/>
    </source>
</evidence>
<dbReference type="InterPro" id="IPR042178">
    <property type="entry name" value="Serpin_sf_1"/>
</dbReference>
<organism evidence="3 4">
    <name type="scientific">Leptotrombidium deliense</name>
    <dbReference type="NCBI Taxonomy" id="299467"/>
    <lineage>
        <taxon>Eukaryota</taxon>
        <taxon>Metazoa</taxon>
        <taxon>Ecdysozoa</taxon>
        <taxon>Arthropoda</taxon>
        <taxon>Chelicerata</taxon>
        <taxon>Arachnida</taxon>
        <taxon>Acari</taxon>
        <taxon>Acariformes</taxon>
        <taxon>Trombidiformes</taxon>
        <taxon>Prostigmata</taxon>
        <taxon>Anystina</taxon>
        <taxon>Parasitengona</taxon>
        <taxon>Trombiculoidea</taxon>
        <taxon>Trombiculidae</taxon>
        <taxon>Leptotrombidium</taxon>
    </lineage>
</organism>
<dbReference type="SUPFAM" id="SSF56574">
    <property type="entry name" value="Serpins"/>
    <property type="match status" value="1"/>
</dbReference>
<name>A0A443QKK4_9ACAR</name>
<accession>A0A443QKK4</accession>
<evidence type="ECO:0000256" key="2">
    <source>
        <dbReference type="ARBA" id="ARBA00022900"/>
    </source>
</evidence>
<proteinExistence type="predicted"/>
<evidence type="ECO:0000313" key="4">
    <source>
        <dbReference type="Proteomes" id="UP000288716"/>
    </source>
</evidence>
<dbReference type="GO" id="GO:0004867">
    <property type="term" value="F:serine-type endopeptidase inhibitor activity"/>
    <property type="evidence" value="ECO:0007669"/>
    <property type="project" value="UniProtKB-KW"/>
</dbReference>
<dbReference type="Gene3D" id="3.30.497.10">
    <property type="entry name" value="Antithrombin, subunit I, domain 2"/>
    <property type="match status" value="1"/>
</dbReference>
<protein>
    <recommendedName>
        <fullName evidence="5">Serpin domain-containing protein</fullName>
    </recommendedName>
</protein>
<gene>
    <name evidence="3" type="ORF">B4U80_14756</name>
</gene>
<dbReference type="OrthoDB" id="47207at2759"/>
<dbReference type="InterPro" id="IPR036186">
    <property type="entry name" value="Serpin_sf"/>
</dbReference>
<comment type="caution">
    <text evidence="3">The sequence shown here is derived from an EMBL/GenBank/DDBJ whole genome shotgun (WGS) entry which is preliminary data.</text>
</comment>
<evidence type="ECO:0000256" key="1">
    <source>
        <dbReference type="ARBA" id="ARBA00022690"/>
    </source>
</evidence>
<keyword evidence="1" id="KW-0646">Protease inhibitor</keyword>